<organism evidence="7 8">
    <name type="scientific">Lamprobacter modestohalophilus</name>
    <dbReference type="NCBI Taxonomy" id="1064514"/>
    <lineage>
        <taxon>Bacteria</taxon>
        <taxon>Pseudomonadati</taxon>
        <taxon>Pseudomonadota</taxon>
        <taxon>Gammaproteobacteria</taxon>
        <taxon>Chromatiales</taxon>
        <taxon>Chromatiaceae</taxon>
        <taxon>Lamprobacter</taxon>
    </lineage>
</organism>
<keyword evidence="8" id="KW-1185">Reference proteome</keyword>
<dbReference type="Proteomes" id="UP001138768">
    <property type="component" value="Unassembled WGS sequence"/>
</dbReference>
<evidence type="ECO:0000256" key="6">
    <source>
        <dbReference type="SAM" id="Phobius"/>
    </source>
</evidence>
<name>A0A9X0WAM0_9GAMM</name>
<feature type="transmembrane region" description="Helical" evidence="6">
    <location>
        <begin position="335"/>
        <end position="358"/>
    </location>
</feature>
<dbReference type="AlphaFoldDB" id="A0A9X0WAM0"/>
<feature type="transmembrane region" description="Helical" evidence="6">
    <location>
        <begin position="445"/>
        <end position="464"/>
    </location>
</feature>
<dbReference type="GO" id="GO:0005886">
    <property type="term" value="C:plasma membrane"/>
    <property type="evidence" value="ECO:0007669"/>
    <property type="project" value="UniProtKB-SubCell"/>
</dbReference>
<evidence type="ECO:0008006" key="9">
    <source>
        <dbReference type="Google" id="ProtNLM"/>
    </source>
</evidence>
<evidence type="ECO:0000313" key="8">
    <source>
        <dbReference type="Proteomes" id="UP001138768"/>
    </source>
</evidence>
<comment type="caution">
    <text evidence="7">The sequence shown here is derived from an EMBL/GenBank/DDBJ whole genome shotgun (WGS) entry which is preliminary data.</text>
</comment>
<evidence type="ECO:0000256" key="3">
    <source>
        <dbReference type="ARBA" id="ARBA00022692"/>
    </source>
</evidence>
<feature type="transmembrane region" description="Helical" evidence="6">
    <location>
        <begin position="388"/>
        <end position="409"/>
    </location>
</feature>
<evidence type="ECO:0000256" key="5">
    <source>
        <dbReference type="ARBA" id="ARBA00023136"/>
    </source>
</evidence>
<reference evidence="7 8" key="1">
    <citation type="journal article" date="2020" name="Microorganisms">
        <title>Osmotic Adaptation and Compatible Solute Biosynthesis of Phototrophic Bacteria as Revealed from Genome Analyses.</title>
        <authorList>
            <person name="Imhoff J.F."/>
            <person name="Rahn T."/>
            <person name="Kunzel S."/>
            <person name="Keller A."/>
            <person name="Neulinger S.C."/>
        </authorList>
    </citation>
    <scope>NUCLEOTIDE SEQUENCE [LARGE SCALE GENOMIC DNA]</scope>
    <source>
        <strain evidence="7 8">DSM 25653</strain>
    </source>
</reference>
<feature type="transmembrane region" description="Helical" evidence="6">
    <location>
        <begin position="45"/>
        <end position="68"/>
    </location>
</feature>
<feature type="transmembrane region" description="Helical" evidence="6">
    <location>
        <begin position="147"/>
        <end position="172"/>
    </location>
</feature>
<evidence type="ECO:0000256" key="1">
    <source>
        <dbReference type="ARBA" id="ARBA00004651"/>
    </source>
</evidence>
<sequence length="500" mass="53644">MSATLLQRFLAGMLATGLGSLSVVVLGMLGLMVSTRILPAAELGAFFLLQTLVIFLAEGSSFGIHLALARFLSGIDAPDQQRRITSTAFLFLAPTVAFTASSLWFWAAPLLSLLEVTLTAELLALLVSWFVFEAFLKLTLSHHQARFAFRAIGITNALSSLVNLLVILTLVLGWGEGLAALLAAKLLSRVAALGYAGLACKLRLGFEFDSKLLRRMLSYSLPLYANYFLSFLSLRADTLLIGSLLGTTAVAFYEVARRIPESLMQFHESFLQVYFTFVARHALKEDKRRVSELLHNSTRFGSLLLGLGCVITFGFGREIVVLMFSDTYLESALPFALLMAASSLLMIEATLGSTLAAVGDSARPLLINIVRTGLLMIAYVALIPTFELVGAAAAALTATAAVIPVNVYFLRRRGIVVDKGAVGKPVLITALLSGLLITASTAPVVVRVGLVISYLPAALLWSIVTRAEIAAALGWLSAQLHCQPEVTNVVADTTSDGSQR</sequence>
<keyword evidence="5 6" id="KW-0472">Membrane</keyword>
<feature type="transmembrane region" description="Helical" evidence="6">
    <location>
        <begin position="113"/>
        <end position="135"/>
    </location>
</feature>
<feature type="transmembrane region" description="Helical" evidence="6">
    <location>
        <begin position="9"/>
        <end position="33"/>
    </location>
</feature>
<protein>
    <recommendedName>
        <fullName evidence="9">Polysaccharide biosynthesis protein C-terminal domain-containing protein</fullName>
    </recommendedName>
</protein>
<proteinExistence type="predicted"/>
<feature type="transmembrane region" description="Helical" evidence="6">
    <location>
        <begin position="238"/>
        <end position="256"/>
    </location>
</feature>
<comment type="subcellular location">
    <subcellularLocation>
        <location evidence="1">Cell membrane</location>
        <topology evidence="1">Multi-pass membrane protein</topology>
    </subcellularLocation>
</comment>
<dbReference type="PANTHER" id="PTHR30250">
    <property type="entry name" value="PST FAMILY PREDICTED COLANIC ACID TRANSPORTER"/>
    <property type="match status" value="1"/>
</dbReference>
<dbReference type="PANTHER" id="PTHR30250:SF11">
    <property type="entry name" value="O-ANTIGEN TRANSPORTER-RELATED"/>
    <property type="match status" value="1"/>
</dbReference>
<keyword evidence="3 6" id="KW-0812">Transmembrane</keyword>
<keyword evidence="4 6" id="KW-1133">Transmembrane helix</keyword>
<feature type="transmembrane region" description="Helical" evidence="6">
    <location>
        <begin position="421"/>
        <end position="439"/>
    </location>
</feature>
<dbReference type="EMBL" id="NRRY01000027">
    <property type="protein sequence ID" value="MBK1619871.1"/>
    <property type="molecule type" value="Genomic_DNA"/>
</dbReference>
<dbReference type="RefSeq" id="WP_200246102.1">
    <property type="nucleotide sequence ID" value="NZ_NRRY01000027.1"/>
</dbReference>
<dbReference type="InterPro" id="IPR050833">
    <property type="entry name" value="Poly_Biosynth_Transport"/>
</dbReference>
<evidence type="ECO:0000256" key="2">
    <source>
        <dbReference type="ARBA" id="ARBA00022475"/>
    </source>
</evidence>
<feature type="transmembrane region" description="Helical" evidence="6">
    <location>
        <begin position="365"/>
        <end position="382"/>
    </location>
</feature>
<feature type="transmembrane region" description="Helical" evidence="6">
    <location>
        <begin position="88"/>
        <end position="107"/>
    </location>
</feature>
<dbReference type="Pfam" id="PF13440">
    <property type="entry name" value="Polysacc_synt_3"/>
    <property type="match status" value="1"/>
</dbReference>
<keyword evidence="2" id="KW-1003">Cell membrane</keyword>
<evidence type="ECO:0000313" key="7">
    <source>
        <dbReference type="EMBL" id="MBK1619871.1"/>
    </source>
</evidence>
<gene>
    <name evidence="7" type="ORF">CKO42_15755</name>
</gene>
<accession>A0A9X0WAM0</accession>
<evidence type="ECO:0000256" key="4">
    <source>
        <dbReference type="ARBA" id="ARBA00022989"/>
    </source>
</evidence>
<feature type="transmembrane region" description="Helical" evidence="6">
    <location>
        <begin position="297"/>
        <end position="315"/>
    </location>
</feature>